<accession>A0A4Z2GU38</accession>
<evidence type="ECO:0000313" key="3">
    <source>
        <dbReference type="Proteomes" id="UP000314294"/>
    </source>
</evidence>
<gene>
    <name evidence="2" type="ORF">EYF80_032837</name>
</gene>
<dbReference type="AlphaFoldDB" id="A0A4Z2GU38"/>
<evidence type="ECO:0000313" key="2">
    <source>
        <dbReference type="EMBL" id="TNN56939.1"/>
    </source>
</evidence>
<feature type="region of interest" description="Disordered" evidence="1">
    <location>
        <begin position="133"/>
        <end position="162"/>
    </location>
</feature>
<protein>
    <submittedName>
        <fullName evidence="2">Uncharacterized protein</fullName>
    </submittedName>
</protein>
<organism evidence="2 3">
    <name type="scientific">Liparis tanakae</name>
    <name type="common">Tanaka's snailfish</name>
    <dbReference type="NCBI Taxonomy" id="230148"/>
    <lineage>
        <taxon>Eukaryota</taxon>
        <taxon>Metazoa</taxon>
        <taxon>Chordata</taxon>
        <taxon>Craniata</taxon>
        <taxon>Vertebrata</taxon>
        <taxon>Euteleostomi</taxon>
        <taxon>Actinopterygii</taxon>
        <taxon>Neopterygii</taxon>
        <taxon>Teleostei</taxon>
        <taxon>Neoteleostei</taxon>
        <taxon>Acanthomorphata</taxon>
        <taxon>Eupercaria</taxon>
        <taxon>Perciformes</taxon>
        <taxon>Cottioidei</taxon>
        <taxon>Cottales</taxon>
        <taxon>Liparidae</taxon>
        <taxon>Liparis</taxon>
    </lineage>
</organism>
<dbReference type="Proteomes" id="UP000314294">
    <property type="component" value="Unassembled WGS sequence"/>
</dbReference>
<keyword evidence="3" id="KW-1185">Reference proteome</keyword>
<proteinExistence type="predicted"/>
<sequence>MPHLSPHDPAAQNAMQTAAAAAAFHQPVQIHSFMFPATQPPPKPHFSSFSTRLLLFKAVSHPDWRQDERRVEKRDGGLGVFSDMVESGVEEEFNAVTSPAVRLPAVKVTLPAAMDYTGEHSQAEYDIALEGRSEAETAETNPVELLDPPETRQYDNVAATMG</sequence>
<reference evidence="2 3" key="1">
    <citation type="submission" date="2019-03" db="EMBL/GenBank/DDBJ databases">
        <title>First draft genome of Liparis tanakae, snailfish: a comprehensive survey of snailfish specific genes.</title>
        <authorList>
            <person name="Kim W."/>
            <person name="Song I."/>
            <person name="Jeong J.-H."/>
            <person name="Kim D."/>
            <person name="Kim S."/>
            <person name="Ryu S."/>
            <person name="Song J.Y."/>
            <person name="Lee S.K."/>
        </authorList>
    </citation>
    <scope>NUCLEOTIDE SEQUENCE [LARGE SCALE GENOMIC DNA]</scope>
    <source>
        <tissue evidence="2">Muscle</tissue>
    </source>
</reference>
<dbReference type="EMBL" id="SRLO01000417">
    <property type="protein sequence ID" value="TNN56939.1"/>
    <property type="molecule type" value="Genomic_DNA"/>
</dbReference>
<comment type="caution">
    <text evidence="2">The sequence shown here is derived from an EMBL/GenBank/DDBJ whole genome shotgun (WGS) entry which is preliminary data.</text>
</comment>
<evidence type="ECO:0000256" key="1">
    <source>
        <dbReference type="SAM" id="MobiDB-lite"/>
    </source>
</evidence>
<name>A0A4Z2GU38_9TELE</name>